<dbReference type="Pfam" id="PF21983">
    <property type="entry name" value="NikA-like"/>
    <property type="match status" value="1"/>
</dbReference>
<dbReference type="EMBL" id="JANIDV010000001">
    <property type="protein sequence ID" value="MCX5615714.1"/>
    <property type="molecule type" value="Genomic_DNA"/>
</dbReference>
<keyword evidence="2" id="KW-1185">Reference proteome</keyword>
<evidence type="ECO:0000313" key="1">
    <source>
        <dbReference type="EMBL" id="MCX5615714.1"/>
    </source>
</evidence>
<accession>A0ABT3W9E9</accession>
<sequence length="105" mass="11697">MANQNNKRANTLRVRLSDDEKAQFKQKAAAAGVSTSELVRQSVKVATITNREDKRKIIASLGRINSNLNMIARWVNTYKASVETSAVVTALMEIQSLIQMYIGEQ</sequence>
<dbReference type="RefSeq" id="WP_266126705.1">
    <property type="nucleotide sequence ID" value="NZ_JANIDV010000001.1"/>
</dbReference>
<comment type="caution">
    <text evidence="1">The sequence shown here is derived from an EMBL/GenBank/DDBJ whole genome shotgun (WGS) entry which is preliminary data.</text>
</comment>
<organism evidence="1 2">
    <name type="scientific">Bombella dulcis</name>
    <dbReference type="NCBI Taxonomy" id="2967339"/>
    <lineage>
        <taxon>Bacteria</taxon>
        <taxon>Pseudomonadati</taxon>
        <taxon>Pseudomonadota</taxon>
        <taxon>Alphaproteobacteria</taxon>
        <taxon>Acetobacterales</taxon>
        <taxon>Acetobacteraceae</taxon>
        <taxon>Bombella</taxon>
    </lineage>
</organism>
<dbReference type="InterPro" id="IPR053842">
    <property type="entry name" value="NikA-like"/>
</dbReference>
<proteinExistence type="predicted"/>
<evidence type="ECO:0000313" key="2">
    <source>
        <dbReference type="Proteomes" id="UP001165633"/>
    </source>
</evidence>
<gene>
    <name evidence="1" type="ORF">NQF87_01795</name>
</gene>
<reference evidence="1" key="1">
    <citation type="submission" date="2022-07" db="EMBL/GenBank/DDBJ databases">
        <title>Bombella genomes.</title>
        <authorList>
            <person name="Harer L."/>
            <person name="Styblova S."/>
            <person name="Ehrmann M."/>
        </authorList>
    </citation>
    <scope>NUCLEOTIDE SEQUENCE</scope>
    <source>
        <strain evidence="1">TMW 2.2559</strain>
    </source>
</reference>
<dbReference type="Proteomes" id="UP001165633">
    <property type="component" value="Unassembled WGS sequence"/>
</dbReference>
<name>A0ABT3W9E9_9PROT</name>
<protein>
    <submittedName>
        <fullName evidence="1">Ribbon-helix-helix protein, CopG family</fullName>
    </submittedName>
</protein>